<organism evidence="2 3">
    <name type="scientific">Peptoclostridium acidaminophilum DSM 3953</name>
    <dbReference type="NCBI Taxonomy" id="1286171"/>
    <lineage>
        <taxon>Bacteria</taxon>
        <taxon>Bacillati</taxon>
        <taxon>Bacillota</taxon>
        <taxon>Clostridia</taxon>
        <taxon>Peptostreptococcales</taxon>
        <taxon>Peptoclostridiaceae</taxon>
        <taxon>Peptoclostridium</taxon>
    </lineage>
</organism>
<feature type="transmembrane region" description="Helical" evidence="1">
    <location>
        <begin position="355"/>
        <end position="377"/>
    </location>
</feature>
<feature type="transmembrane region" description="Helical" evidence="1">
    <location>
        <begin position="327"/>
        <end position="349"/>
    </location>
</feature>
<evidence type="ECO:0008006" key="4">
    <source>
        <dbReference type="Google" id="ProtNLM"/>
    </source>
</evidence>
<dbReference type="InterPro" id="IPR038728">
    <property type="entry name" value="YkvI-like"/>
</dbReference>
<dbReference type="KEGG" id="eac:EAL2_c19230"/>
<dbReference type="HOGENOM" id="CLU_039711_0_0_9"/>
<evidence type="ECO:0000313" key="2">
    <source>
        <dbReference type="EMBL" id="AHM57204.1"/>
    </source>
</evidence>
<feature type="transmembrane region" description="Helical" evidence="1">
    <location>
        <begin position="128"/>
        <end position="147"/>
    </location>
</feature>
<name>W8T649_PEPAC</name>
<dbReference type="EMBL" id="CP007452">
    <property type="protein sequence ID" value="AHM57204.1"/>
    <property type="molecule type" value="Genomic_DNA"/>
</dbReference>
<evidence type="ECO:0000256" key="1">
    <source>
        <dbReference type="SAM" id="Phobius"/>
    </source>
</evidence>
<accession>W8T649</accession>
<protein>
    <recommendedName>
        <fullName evidence="4">Membrane protein YkvI</fullName>
    </recommendedName>
</protein>
<keyword evidence="1" id="KW-1133">Transmembrane helix</keyword>
<keyword evidence="1" id="KW-0812">Transmembrane</keyword>
<feature type="transmembrane region" description="Helical" evidence="1">
    <location>
        <begin position="159"/>
        <end position="180"/>
    </location>
</feature>
<dbReference type="PANTHER" id="PTHR37814">
    <property type="entry name" value="CONSERVED MEMBRANE PROTEIN"/>
    <property type="match status" value="1"/>
</dbReference>
<feature type="transmembrane region" description="Helical" evidence="1">
    <location>
        <begin position="50"/>
        <end position="74"/>
    </location>
</feature>
<feature type="transmembrane region" description="Helical" evidence="1">
    <location>
        <begin position="95"/>
        <end position="116"/>
    </location>
</feature>
<dbReference type="Proteomes" id="UP000019591">
    <property type="component" value="Chromosome"/>
</dbReference>
<sequence length="397" mass="43205">MEKTAKGKKGFFEGAFGRYFVPGIVLQSVLIGGGYATGREIVAFGAKFGALGWLGGIGIFIGFTLMSVLTFEVARIYRTYDYKSLVRQFAGRFSVLYDVIYILLCILIIAVMSSATGEIVSQTLGLPYWLGVGGVAVLVGILNFYGGWLIERFETYGTIALYVGYIIFSVIVISATKGNIQNVFSNADTSYMQGNVGVGAVLWTGIVYVGYNLAVYPATLFTLERQTTRKETVISGVISGVLMTIPWFMTYFAIMGHYPSKDVIEAGVPWLVMLQQTAGSWVIMVFGVVMGWTLIETSTGVLHALVERIDAGLCDTGKKSMSNAQKAALTMGVLVLAMALSKIGIIDLIGKGYTLMAYGMILVYAIPLMTVGVYKIISHDRKVAEKVQYAREIQEAE</sequence>
<keyword evidence="1" id="KW-0472">Membrane</keyword>
<dbReference type="AlphaFoldDB" id="W8T649"/>
<feature type="transmembrane region" description="Helical" evidence="1">
    <location>
        <begin position="200"/>
        <end position="221"/>
    </location>
</feature>
<gene>
    <name evidence="2" type="ORF">EAL2_c19230</name>
</gene>
<dbReference type="eggNOG" id="COG3949">
    <property type="taxonomic scope" value="Bacteria"/>
</dbReference>
<dbReference type="PATRIC" id="fig|1286171.3.peg.1872"/>
<dbReference type="OrthoDB" id="4424890at2"/>
<dbReference type="RefSeq" id="WP_025436157.1">
    <property type="nucleotide sequence ID" value="NZ_CP007452.1"/>
</dbReference>
<feature type="transmembrane region" description="Helical" evidence="1">
    <location>
        <begin position="278"/>
        <end position="306"/>
    </location>
</feature>
<feature type="transmembrane region" description="Helical" evidence="1">
    <location>
        <begin position="20"/>
        <end position="38"/>
    </location>
</feature>
<reference evidence="2 3" key="1">
    <citation type="journal article" date="2014" name="Genome Announc.">
        <title>Complete Genome Sequence of Amino Acid-Utilizing Eubacterium acidaminophilum al-2 (DSM 3953).</title>
        <authorList>
            <person name="Poehlein A."/>
            <person name="Andreesen J.R."/>
            <person name="Daniel R."/>
        </authorList>
    </citation>
    <scope>NUCLEOTIDE SEQUENCE [LARGE SCALE GENOMIC DNA]</scope>
    <source>
        <strain evidence="2 3">DSM 3953</strain>
    </source>
</reference>
<dbReference type="PANTHER" id="PTHR37814:SF1">
    <property type="entry name" value="MEMBRANE PROTEIN"/>
    <property type="match status" value="1"/>
</dbReference>
<dbReference type="STRING" id="1286171.EAL2_c19230"/>
<feature type="transmembrane region" description="Helical" evidence="1">
    <location>
        <begin position="233"/>
        <end position="258"/>
    </location>
</feature>
<proteinExistence type="predicted"/>
<keyword evidence="3" id="KW-1185">Reference proteome</keyword>
<evidence type="ECO:0000313" key="3">
    <source>
        <dbReference type="Proteomes" id="UP000019591"/>
    </source>
</evidence>